<evidence type="ECO:0000259" key="6">
    <source>
        <dbReference type="PROSITE" id="PS50931"/>
    </source>
</evidence>
<dbReference type="Gene3D" id="1.10.10.10">
    <property type="entry name" value="Winged helix-like DNA-binding domain superfamily/Winged helix DNA-binding domain"/>
    <property type="match status" value="1"/>
</dbReference>
<feature type="domain" description="HTH lysR-type" evidence="6">
    <location>
        <begin position="1"/>
        <end position="59"/>
    </location>
</feature>
<comment type="caution">
    <text evidence="7">The sequence shown here is derived from an EMBL/GenBank/DDBJ whole genome shotgun (WGS) entry which is preliminary data.</text>
</comment>
<dbReference type="Proteomes" id="UP001556692">
    <property type="component" value="Unassembled WGS sequence"/>
</dbReference>
<dbReference type="SUPFAM" id="SSF53850">
    <property type="entry name" value="Periplasmic binding protein-like II"/>
    <property type="match status" value="1"/>
</dbReference>
<dbReference type="InterPro" id="IPR036390">
    <property type="entry name" value="WH_DNA-bd_sf"/>
</dbReference>
<dbReference type="RefSeq" id="WP_367957442.1">
    <property type="nucleotide sequence ID" value="NZ_JBDPGJ010000010.1"/>
</dbReference>
<feature type="compositionally biased region" description="Basic and acidic residues" evidence="5">
    <location>
        <begin position="302"/>
        <end position="321"/>
    </location>
</feature>
<sequence length="321" mass="35783">MQLRQLKYVLEVYRRGNHISAAADALNTSQPGISKQIRQLELELGFDIFERTRNRIVGATAAGLELIENAERIFREIDDIQKISDDYNEEKGGRLTIATTHTFARYVLPNVIREFLARQPNVRIGLLQGNPTEVSEYVQAGSADLGVSTEPQKSFLGLVRLPILSIKRSVIAPKDHPIAKLEKITLQELAKHPLIGHDHFRSGGWAIMDAFAKEGIKPLVPFAGVDSDVGKTYVNIGLGIAITASIAFDPERDKNLVARDVSHLFPSSTAYVSFRKSSYLRKIEVDFMLKLSPELTRQRIRASREETVHSRADPAGGDDRS</sequence>
<evidence type="ECO:0000256" key="3">
    <source>
        <dbReference type="ARBA" id="ARBA00023125"/>
    </source>
</evidence>
<protein>
    <submittedName>
        <fullName evidence="7">LysR substrate-binding domain-containing protein</fullName>
    </submittedName>
</protein>
<gene>
    <name evidence="7" type="ORF">ABGN05_28440</name>
</gene>
<dbReference type="SUPFAM" id="SSF46785">
    <property type="entry name" value="Winged helix' DNA-binding domain"/>
    <property type="match status" value="1"/>
</dbReference>
<evidence type="ECO:0000313" key="8">
    <source>
        <dbReference type="Proteomes" id="UP001556692"/>
    </source>
</evidence>
<dbReference type="Pfam" id="PF00126">
    <property type="entry name" value="HTH_1"/>
    <property type="match status" value="1"/>
</dbReference>
<comment type="similarity">
    <text evidence="1">Belongs to the LysR transcriptional regulatory family.</text>
</comment>
<dbReference type="PANTHER" id="PTHR30126:SF6">
    <property type="entry name" value="HTH-TYPE TRANSCRIPTIONAL REGULATOR CYSB-RELATED"/>
    <property type="match status" value="1"/>
</dbReference>
<dbReference type="PANTHER" id="PTHR30126">
    <property type="entry name" value="HTH-TYPE TRANSCRIPTIONAL REGULATOR"/>
    <property type="match status" value="1"/>
</dbReference>
<name>A0ABV3SRZ1_9HYPH</name>
<evidence type="ECO:0000256" key="1">
    <source>
        <dbReference type="ARBA" id="ARBA00009437"/>
    </source>
</evidence>
<dbReference type="Pfam" id="PF03466">
    <property type="entry name" value="LysR_substrate"/>
    <property type="match status" value="1"/>
</dbReference>
<dbReference type="PRINTS" id="PR00039">
    <property type="entry name" value="HTHLYSR"/>
</dbReference>
<organism evidence="7 8">
    <name type="scientific">Aquibium pacificus</name>
    <dbReference type="NCBI Taxonomy" id="3153579"/>
    <lineage>
        <taxon>Bacteria</taxon>
        <taxon>Pseudomonadati</taxon>
        <taxon>Pseudomonadota</taxon>
        <taxon>Alphaproteobacteria</taxon>
        <taxon>Hyphomicrobiales</taxon>
        <taxon>Phyllobacteriaceae</taxon>
        <taxon>Aquibium</taxon>
    </lineage>
</organism>
<evidence type="ECO:0000256" key="5">
    <source>
        <dbReference type="SAM" id="MobiDB-lite"/>
    </source>
</evidence>
<dbReference type="InterPro" id="IPR036388">
    <property type="entry name" value="WH-like_DNA-bd_sf"/>
</dbReference>
<keyword evidence="4" id="KW-0804">Transcription</keyword>
<dbReference type="EMBL" id="JBDPGJ010000010">
    <property type="protein sequence ID" value="MEX0409577.1"/>
    <property type="molecule type" value="Genomic_DNA"/>
</dbReference>
<reference evidence="7 8" key="1">
    <citation type="submission" date="2024-05" db="EMBL/GenBank/DDBJ databases">
        <authorList>
            <person name="Jiang F."/>
        </authorList>
    </citation>
    <scope>NUCLEOTIDE SEQUENCE [LARGE SCALE GENOMIC DNA]</scope>
    <source>
        <strain evidence="7 8">LZ166</strain>
    </source>
</reference>
<keyword evidence="3" id="KW-0238">DNA-binding</keyword>
<dbReference type="InterPro" id="IPR005119">
    <property type="entry name" value="LysR_subst-bd"/>
</dbReference>
<keyword evidence="2" id="KW-0805">Transcription regulation</keyword>
<keyword evidence="8" id="KW-1185">Reference proteome</keyword>
<dbReference type="InterPro" id="IPR000847">
    <property type="entry name" value="LysR_HTH_N"/>
</dbReference>
<evidence type="ECO:0000256" key="4">
    <source>
        <dbReference type="ARBA" id="ARBA00023163"/>
    </source>
</evidence>
<dbReference type="Gene3D" id="3.40.190.10">
    <property type="entry name" value="Periplasmic binding protein-like II"/>
    <property type="match status" value="2"/>
</dbReference>
<evidence type="ECO:0000313" key="7">
    <source>
        <dbReference type="EMBL" id="MEX0409577.1"/>
    </source>
</evidence>
<feature type="region of interest" description="Disordered" evidence="5">
    <location>
        <begin position="300"/>
        <end position="321"/>
    </location>
</feature>
<evidence type="ECO:0000256" key="2">
    <source>
        <dbReference type="ARBA" id="ARBA00023015"/>
    </source>
</evidence>
<proteinExistence type="inferred from homology"/>
<accession>A0ABV3SRZ1</accession>
<dbReference type="PROSITE" id="PS50931">
    <property type="entry name" value="HTH_LYSR"/>
    <property type="match status" value="1"/>
</dbReference>